<keyword evidence="3 6" id="KW-0812">Transmembrane</keyword>
<evidence type="ECO:0000256" key="4">
    <source>
        <dbReference type="ARBA" id="ARBA00022989"/>
    </source>
</evidence>
<evidence type="ECO:0000256" key="6">
    <source>
        <dbReference type="SAM" id="Phobius"/>
    </source>
</evidence>
<sequence>MTTARSIASNFSIQLIGKILSVLIALVSVAIMTRVLGTYAFGEYTTAMTFLQMFGVVVDFGLTLTLIVMISKAGVDEERIVGNFFGLRLVSGFLLFSLAPLTALLLPWSETVKMAILVGALAYFLMGGASMLVGVFQRYESMWRVATAELLNRIVLLALVAFFALTSPGVVEMVVAMVVANAVWLFAMIRFAKPFVRIRPLFEWSQWMSILTYSWPIALSIIFNLLYLKGDILFLAYFRDQSEVGLYGVAYRIIDVMTVLPVMFMGLVLPSLVQMWSTGKAEEFRARVSRIFDLFILTVVPVVVGTQLVSTELTIMIAGQDFAPAGPVLALLTLALVGVFLGALYGHLVVALDKQRGMTWGYVFVAIIAIAGYLWLIPEYGMWGAVWVTLVSEGLIALLTFLVVYKTSKALPSLTVLFKSLISALIMYLALSSMDVSVFIDILVGGVIYTVSIFALRAITLTELKTLLPNR</sequence>
<dbReference type="InterPro" id="IPR002797">
    <property type="entry name" value="Polysacc_synth"/>
</dbReference>
<dbReference type="GO" id="GO:0005886">
    <property type="term" value="C:plasma membrane"/>
    <property type="evidence" value="ECO:0007669"/>
    <property type="project" value="UniProtKB-SubCell"/>
</dbReference>
<protein>
    <submittedName>
        <fullName evidence="7">Uncharacterized protein</fullName>
    </submittedName>
</protein>
<dbReference type="EMBL" id="PFEU01000008">
    <property type="protein sequence ID" value="PJE76994.1"/>
    <property type="molecule type" value="Genomic_DNA"/>
</dbReference>
<feature type="transmembrane region" description="Helical" evidence="6">
    <location>
        <begin position="249"/>
        <end position="270"/>
    </location>
</feature>
<evidence type="ECO:0000313" key="8">
    <source>
        <dbReference type="Proteomes" id="UP000231436"/>
    </source>
</evidence>
<feature type="transmembrane region" description="Helical" evidence="6">
    <location>
        <begin position="329"/>
        <end position="352"/>
    </location>
</feature>
<evidence type="ECO:0000256" key="1">
    <source>
        <dbReference type="ARBA" id="ARBA00004651"/>
    </source>
</evidence>
<gene>
    <name evidence="7" type="ORF">COV05_02285</name>
</gene>
<feature type="transmembrane region" description="Helical" evidence="6">
    <location>
        <begin position="87"/>
        <end position="108"/>
    </location>
</feature>
<accession>A0A2M8LHS8</accession>
<evidence type="ECO:0000256" key="5">
    <source>
        <dbReference type="ARBA" id="ARBA00023136"/>
    </source>
</evidence>
<evidence type="ECO:0000313" key="7">
    <source>
        <dbReference type="EMBL" id="PJE76994.1"/>
    </source>
</evidence>
<dbReference type="Proteomes" id="UP000231436">
    <property type="component" value="Unassembled WGS sequence"/>
</dbReference>
<keyword evidence="4 6" id="KW-1133">Transmembrane helix</keyword>
<dbReference type="PANTHER" id="PTHR30250:SF11">
    <property type="entry name" value="O-ANTIGEN TRANSPORTER-RELATED"/>
    <property type="match status" value="1"/>
</dbReference>
<keyword evidence="5 6" id="KW-0472">Membrane</keyword>
<feature type="transmembrane region" description="Helical" evidence="6">
    <location>
        <begin position="148"/>
        <end position="167"/>
    </location>
</feature>
<feature type="transmembrane region" description="Helical" evidence="6">
    <location>
        <begin position="53"/>
        <end position="75"/>
    </location>
</feature>
<comment type="subcellular location">
    <subcellularLocation>
        <location evidence="1">Cell membrane</location>
        <topology evidence="1">Multi-pass membrane protein</topology>
    </subcellularLocation>
</comment>
<feature type="transmembrane region" description="Helical" evidence="6">
    <location>
        <begin position="173"/>
        <end position="192"/>
    </location>
</feature>
<evidence type="ECO:0000256" key="2">
    <source>
        <dbReference type="ARBA" id="ARBA00022475"/>
    </source>
</evidence>
<dbReference type="InterPro" id="IPR050833">
    <property type="entry name" value="Poly_Biosynth_Transport"/>
</dbReference>
<feature type="transmembrane region" description="Helical" evidence="6">
    <location>
        <begin position="291"/>
        <end position="309"/>
    </location>
</feature>
<dbReference type="Pfam" id="PF01943">
    <property type="entry name" value="Polysacc_synt"/>
    <property type="match status" value="1"/>
</dbReference>
<proteinExistence type="predicted"/>
<dbReference type="CDD" id="cd13128">
    <property type="entry name" value="MATE_Wzx_like"/>
    <property type="match status" value="1"/>
</dbReference>
<comment type="caution">
    <text evidence="7">The sequence shown here is derived from an EMBL/GenBank/DDBJ whole genome shotgun (WGS) entry which is preliminary data.</text>
</comment>
<feature type="transmembrane region" description="Helical" evidence="6">
    <location>
        <begin position="20"/>
        <end position="41"/>
    </location>
</feature>
<dbReference type="AlphaFoldDB" id="A0A2M8LHS8"/>
<reference evidence="8" key="1">
    <citation type="submission" date="2017-09" db="EMBL/GenBank/DDBJ databases">
        <title>Depth-based differentiation of microbial function through sediment-hosted aquifers and enrichment of novel symbionts in the deep terrestrial subsurface.</title>
        <authorList>
            <person name="Probst A.J."/>
            <person name="Ladd B."/>
            <person name="Jarett J.K."/>
            <person name="Geller-Mcgrath D.E."/>
            <person name="Sieber C.M.K."/>
            <person name="Emerson J.B."/>
            <person name="Anantharaman K."/>
            <person name="Thomas B.C."/>
            <person name="Malmstrom R."/>
            <person name="Stieglmeier M."/>
            <person name="Klingl A."/>
            <person name="Woyke T."/>
            <person name="Ryan C.M."/>
            <person name="Banfield J.F."/>
        </authorList>
    </citation>
    <scope>NUCLEOTIDE SEQUENCE [LARGE SCALE GENOMIC DNA]</scope>
</reference>
<dbReference type="PANTHER" id="PTHR30250">
    <property type="entry name" value="PST FAMILY PREDICTED COLANIC ACID TRANSPORTER"/>
    <property type="match status" value="1"/>
</dbReference>
<feature type="transmembrane region" description="Helical" evidence="6">
    <location>
        <begin position="382"/>
        <end position="404"/>
    </location>
</feature>
<evidence type="ECO:0000256" key="3">
    <source>
        <dbReference type="ARBA" id="ARBA00022692"/>
    </source>
</evidence>
<feature type="transmembrane region" description="Helical" evidence="6">
    <location>
        <begin position="114"/>
        <end position="136"/>
    </location>
</feature>
<feature type="transmembrane region" description="Helical" evidence="6">
    <location>
        <begin position="436"/>
        <end position="456"/>
    </location>
</feature>
<organism evidence="7 8">
    <name type="scientific">Candidatus Uhrbacteria bacterium CG10_big_fil_rev_8_21_14_0_10_48_16</name>
    <dbReference type="NCBI Taxonomy" id="1975038"/>
    <lineage>
        <taxon>Bacteria</taxon>
        <taxon>Candidatus Uhriibacteriota</taxon>
    </lineage>
</organism>
<feature type="transmembrane region" description="Helical" evidence="6">
    <location>
        <begin position="213"/>
        <end position="237"/>
    </location>
</feature>
<keyword evidence="2" id="KW-1003">Cell membrane</keyword>
<name>A0A2M8LHS8_9BACT</name>
<feature type="transmembrane region" description="Helical" evidence="6">
    <location>
        <begin position="359"/>
        <end position="376"/>
    </location>
</feature>
<feature type="transmembrane region" description="Helical" evidence="6">
    <location>
        <begin position="411"/>
        <end position="430"/>
    </location>
</feature>